<protein>
    <submittedName>
        <fullName evidence="1">Uncharacterized protein</fullName>
    </submittedName>
</protein>
<evidence type="ECO:0000313" key="2">
    <source>
        <dbReference type="Proteomes" id="UP000239757"/>
    </source>
</evidence>
<dbReference type="AlphaFoldDB" id="A0A2P5XJ63"/>
<name>A0A2P5XJ63_GOSBA</name>
<accession>A0A2P5XJ63</accession>
<evidence type="ECO:0000313" key="1">
    <source>
        <dbReference type="EMBL" id="PPS03371.1"/>
    </source>
</evidence>
<sequence>MSSLNSSVPSPCLPKITLTYGAIQSRVDLLPRHVGPSIVSNARRGLLCVRTTSFLLDILEPSKIEVLVMVWVGVPPSILEAHGLSSTLGVQPYPYFFILPKQSVDYRTAHI</sequence>
<dbReference type="Proteomes" id="UP000239757">
    <property type="component" value="Unassembled WGS sequence"/>
</dbReference>
<proteinExistence type="predicted"/>
<dbReference type="EMBL" id="KZ664763">
    <property type="protein sequence ID" value="PPS03371.1"/>
    <property type="molecule type" value="Genomic_DNA"/>
</dbReference>
<organism evidence="1 2">
    <name type="scientific">Gossypium barbadense</name>
    <name type="common">Sea Island cotton</name>
    <name type="synonym">Hibiscus barbadensis</name>
    <dbReference type="NCBI Taxonomy" id="3634"/>
    <lineage>
        <taxon>Eukaryota</taxon>
        <taxon>Viridiplantae</taxon>
        <taxon>Streptophyta</taxon>
        <taxon>Embryophyta</taxon>
        <taxon>Tracheophyta</taxon>
        <taxon>Spermatophyta</taxon>
        <taxon>Magnoliopsida</taxon>
        <taxon>eudicotyledons</taxon>
        <taxon>Gunneridae</taxon>
        <taxon>Pentapetalae</taxon>
        <taxon>rosids</taxon>
        <taxon>malvids</taxon>
        <taxon>Malvales</taxon>
        <taxon>Malvaceae</taxon>
        <taxon>Malvoideae</taxon>
        <taxon>Gossypium</taxon>
    </lineage>
</organism>
<reference evidence="1 2" key="1">
    <citation type="submission" date="2015-01" db="EMBL/GenBank/DDBJ databases">
        <title>Genome of allotetraploid Gossypium barbadense reveals genomic plasticity and fiber elongation in cotton evolution.</title>
        <authorList>
            <person name="Chen X."/>
            <person name="Liu X."/>
            <person name="Zhao B."/>
            <person name="Zheng H."/>
            <person name="Hu Y."/>
            <person name="Lu G."/>
            <person name="Yang C."/>
            <person name="Chen J."/>
            <person name="Shan C."/>
            <person name="Zhang L."/>
            <person name="Zhou Y."/>
            <person name="Wang L."/>
            <person name="Guo W."/>
            <person name="Bai Y."/>
            <person name="Ruan J."/>
            <person name="Shangguan X."/>
            <person name="Mao Y."/>
            <person name="Jiang J."/>
            <person name="Zhu Y."/>
            <person name="Lei J."/>
            <person name="Kang H."/>
            <person name="Chen S."/>
            <person name="He X."/>
            <person name="Wang R."/>
            <person name="Wang Y."/>
            <person name="Chen J."/>
            <person name="Wang L."/>
            <person name="Yu S."/>
            <person name="Wang B."/>
            <person name="Wei J."/>
            <person name="Song S."/>
            <person name="Lu X."/>
            <person name="Gao Z."/>
            <person name="Gu W."/>
            <person name="Deng X."/>
            <person name="Ma D."/>
            <person name="Wang S."/>
            <person name="Liang W."/>
            <person name="Fang L."/>
            <person name="Cai C."/>
            <person name="Zhu X."/>
            <person name="Zhou B."/>
            <person name="Zhang Y."/>
            <person name="Chen Z."/>
            <person name="Xu S."/>
            <person name="Zhu R."/>
            <person name="Wang S."/>
            <person name="Zhang T."/>
            <person name="Zhao G."/>
        </authorList>
    </citation>
    <scope>NUCLEOTIDE SEQUENCE [LARGE SCALE GENOMIC DNA]</scope>
    <source>
        <strain evidence="2">cv. Xinhai21</strain>
        <tissue evidence="1">Leaf</tissue>
    </source>
</reference>
<gene>
    <name evidence="1" type="ORF">GOBAR_AA17291</name>
</gene>